<dbReference type="PROSITE" id="PS50181">
    <property type="entry name" value="FBOX"/>
    <property type="match status" value="1"/>
</dbReference>
<dbReference type="Gene3D" id="3.80.10.10">
    <property type="entry name" value="Ribonuclease Inhibitor"/>
    <property type="match status" value="1"/>
</dbReference>
<keyword evidence="3" id="KW-1185">Reference proteome</keyword>
<accession>A0A9K3HFH1</accession>
<dbReference type="Gene3D" id="1.20.1280.50">
    <property type="match status" value="1"/>
</dbReference>
<dbReference type="SMART" id="SM00256">
    <property type="entry name" value="FBOX"/>
    <property type="match status" value="1"/>
</dbReference>
<evidence type="ECO:0000259" key="1">
    <source>
        <dbReference type="PROSITE" id="PS50181"/>
    </source>
</evidence>
<reference evidence="2" key="1">
    <citation type="journal article" date="2017" name="Nature">
        <title>The sunflower genome provides insights into oil metabolism, flowering and Asterid evolution.</title>
        <authorList>
            <person name="Badouin H."/>
            <person name="Gouzy J."/>
            <person name="Grassa C.J."/>
            <person name="Murat F."/>
            <person name="Staton S.E."/>
            <person name="Cottret L."/>
            <person name="Lelandais-Briere C."/>
            <person name="Owens G.L."/>
            <person name="Carrere S."/>
            <person name="Mayjonade B."/>
            <person name="Legrand L."/>
            <person name="Gill N."/>
            <person name="Kane N.C."/>
            <person name="Bowers J.E."/>
            <person name="Hubner S."/>
            <person name="Bellec A."/>
            <person name="Berard A."/>
            <person name="Berges H."/>
            <person name="Blanchet N."/>
            <person name="Boniface M.C."/>
            <person name="Brunel D."/>
            <person name="Catrice O."/>
            <person name="Chaidir N."/>
            <person name="Claudel C."/>
            <person name="Donnadieu C."/>
            <person name="Faraut T."/>
            <person name="Fievet G."/>
            <person name="Helmstetter N."/>
            <person name="King M."/>
            <person name="Knapp S.J."/>
            <person name="Lai Z."/>
            <person name="Le Paslier M.C."/>
            <person name="Lippi Y."/>
            <person name="Lorenzon L."/>
            <person name="Mandel J.R."/>
            <person name="Marage G."/>
            <person name="Marchand G."/>
            <person name="Marquand E."/>
            <person name="Bret-Mestries E."/>
            <person name="Morien E."/>
            <person name="Nambeesan S."/>
            <person name="Nguyen T."/>
            <person name="Pegot-Espagnet P."/>
            <person name="Pouilly N."/>
            <person name="Raftis F."/>
            <person name="Sallet E."/>
            <person name="Schiex T."/>
            <person name="Thomas J."/>
            <person name="Vandecasteele C."/>
            <person name="Vares D."/>
            <person name="Vear F."/>
            <person name="Vautrin S."/>
            <person name="Crespi M."/>
            <person name="Mangin B."/>
            <person name="Burke J.M."/>
            <person name="Salse J."/>
            <person name="Munos S."/>
            <person name="Vincourt P."/>
            <person name="Rieseberg L.H."/>
            <person name="Langlade N.B."/>
        </authorList>
    </citation>
    <scope>NUCLEOTIDE SEQUENCE</scope>
    <source>
        <tissue evidence="2">Leaves</tissue>
    </source>
</reference>
<name>A0A9K3HFH1_HELAN</name>
<dbReference type="Pfam" id="PF00646">
    <property type="entry name" value="F-box"/>
    <property type="match status" value="1"/>
</dbReference>
<protein>
    <submittedName>
        <fullName evidence="2">F-box domain, leucine-rich repeat domain superfamily, F-box-like domain superfamily</fullName>
    </submittedName>
</protein>
<dbReference type="Gramene" id="mRNA:HanXRQr2_Chr12g0534481">
    <property type="protein sequence ID" value="mRNA:HanXRQr2_Chr12g0534481"/>
    <property type="gene ID" value="HanXRQr2_Chr12g0534481"/>
</dbReference>
<dbReference type="PANTHER" id="PTHR32212">
    <property type="entry name" value="CYCLIN-LIKE F-BOX"/>
    <property type="match status" value="1"/>
</dbReference>
<reference evidence="2" key="2">
    <citation type="submission" date="2020-06" db="EMBL/GenBank/DDBJ databases">
        <title>Helianthus annuus Genome sequencing and assembly Release 2.</title>
        <authorList>
            <person name="Gouzy J."/>
            <person name="Langlade N."/>
            <person name="Munos S."/>
        </authorList>
    </citation>
    <scope>NUCLEOTIDE SEQUENCE</scope>
    <source>
        <tissue evidence="2">Leaves</tissue>
    </source>
</reference>
<dbReference type="Pfam" id="PF24758">
    <property type="entry name" value="LRR_At5g56370"/>
    <property type="match status" value="1"/>
</dbReference>
<dbReference type="SUPFAM" id="SSF52047">
    <property type="entry name" value="RNI-like"/>
    <property type="match status" value="1"/>
</dbReference>
<gene>
    <name evidence="2" type="ORF">HanXRQr2_Chr12g0534481</name>
</gene>
<dbReference type="AlphaFoldDB" id="A0A9K3HFH1"/>
<dbReference type="InterPro" id="IPR032675">
    <property type="entry name" value="LRR_dom_sf"/>
</dbReference>
<proteinExistence type="predicted"/>
<dbReference type="EMBL" id="MNCJ02000327">
    <property type="protein sequence ID" value="KAF5777340.1"/>
    <property type="molecule type" value="Genomic_DNA"/>
</dbReference>
<organism evidence="2 3">
    <name type="scientific">Helianthus annuus</name>
    <name type="common">Common sunflower</name>
    <dbReference type="NCBI Taxonomy" id="4232"/>
    <lineage>
        <taxon>Eukaryota</taxon>
        <taxon>Viridiplantae</taxon>
        <taxon>Streptophyta</taxon>
        <taxon>Embryophyta</taxon>
        <taxon>Tracheophyta</taxon>
        <taxon>Spermatophyta</taxon>
        <taxon>Magnoliopsida</taxon>
        <taxon>eudicotyledons</taxon>
        <taxon>Gunneridae</taxon>
        <taxon>Pentapetalae</taxon>
        <taxon>asterids</taxon>
        <taxon>campanulids</taxon>
        <taxon>Asterales</taxon>
        <taxon>Asteraceae</taxon>
        <taxon>Asteroideae</taxon>
        <taxon>Heliantheae alliance</taxon>
        <taxon>Heliantheae</taxon>
        <taxon>Helianthus</taxon>
    </lineage>
</organism>
<dbReference type="PANTHER" id="PTHR32212:SF260">
    <property type="entry name" value="LEUCINE-RICH REPEAT DOMAIN SUPERFAMILY, F-BOX-LIKE DOMAIN SUPERFAMILY"/>
    <property type="match status" value="1"/>
</dbReference>
<sequence>MDSRQHVDRLSMLPDELIHKIFTFTSLKYAIQTTVLSSRWRSIWTSIDLYSARLSLYGTVRETLVKGVLHYAFSRNVQELTVTCLLDDPINFPLHLFRSQSLNYLGLTGSNRGMFSFVLVSTWDLPALTTLRLDHVTFDKDDDNGIALFSNCTNLKSLTISDFAVKESKTFTLSHPRLSNLTLEDGHWTLNDVSVVAPQLENLTIRSFHSHHLITAPNLTTLCFRSSYLLQFSTNMHSLEKVDFHIYSAHKWTGSRIATLLQQIRSVKFLTLNLKFIKLLFSYMERVFRQPSPFTNLKSLKIHPDRVDKEDKKVNVSTQVIKYLLAGSPTATFTMISYEEFKEQQQKAQAFANTESRMDQRKPPVKNATMLKIQLSDCLNELDTISLTSS</sequence>
<dbReference type="InterPro" id="IPR036047">
    <property type="entry name" value="F-box-like_dom_sf"/>
</dbReference>
<dbReference type="SUPFAM" id="SSF81383">
    <property type="entry name" value="F-box domain"/>
    <property type="match status" value="1"/>
</dbReference>
<feature type="domain" description="F-box" evidence="1">
    <location>
        <begin position="7"/>
        <end position="54"/>
    </location>
</feature>
<comment type="caution">
    <text evidence="2">The sequence shown here is derived from an EMBL/GenBank/DDBJ whole genome shotgun (WGS) entry which is preliminary data.</text>
</comment>
<dbReference type="InterPro" id="IPR001810">
    <property type="entry name" value="F-box_dom"/>
</dbReference>
<evidence type="ECO:0000313" key="3">
    <source>
        <dbReference type="Proteomes" id="UP000215914"/>
    </source>
</evidence>
<dbReference type="Proteomes" id="UP000215914">
    <property type="component" value="Unassembled WGS sequence"/>
</dbReference>
<evidence type="ECO:0000313" key="2">
    <source>
        <dbReference type="EMBL" id="KAF5777340.1"/>
    </source>
</evidence>
<dbReference type="InterPro" id="IPR055411">
    <property type="entry name" value="LRR_FXL15/At3g58940/PEG3-like"/>
</dbReference>